<keyword evidence="3" id="KW-1185">Reference proteome</keyword>
<feature type="coiled-coil region" evidence="1">
    <location>
        <begin position="65"/>
        <end position="92"/>
    </location>
</feature>
<sequence>MLFAASPTPFATSRTRHAVRERYRSKEITDSPPGLSTLAGWHAYRSEPNEPGTPQDNDCIEFANLSEAIQQIIQLRESLRETREEIAVLAEALEYARSIYHEKNEDNWSSS</sequence>
<name>A0ABW8ZLF3_9BURK</name>
<comment type="caution">
    <text evidence="2">The sequence shown here is derived from an EMBL/GenBank/DDBJ whole genome shotgun (WGS) entry which is preliminary data.</text>
</comment>
<protein>
    <submittedName>
        <fullName evidence="2">Uncharacterized protein</fullName>
    </submittedName>
</protein>
<dbReference type="RefSeq" id="WP_408332389.1">
    <property type="nucleotide sequence ID" value="NZ_JAQQFH010000028.1"/>
</dbReference>
<evidence type="ECO:0000313" key="3">
    <source>
        <dbReference type="Proteomes" id="UP001629249"/>
    </source>
</evidence>
<gene>
    <name evidence="2" type="ORF">PQR66_11225</name>
</gene>
<evidence type="ECO:0000313" key="2">
    <source>
        <dbReference type="EMBL" id="MFL9883600.1"/>
    </source>
</evidence>
<proteinExistence type="predicted"/>
<keyword evidence="1" id="KW-0175">Coiled coil</keyword>
<evidence type="ECO:0000256" key="1">
    <source>
        <dbReference type="SAM" id="Coils"/>
    </source>
</evidence>
<accession>A0ABW8ZLF3</accession>
<dbReference type="Proteomes" id="UP001629249">
    <property type="component" value="Unassembled WGS sequence"/>
</dbReference>
<organism evidence="2 3">
    <name type="scientific">Paraburkholderia agricolaris</name>
    <dbReference type="NCBI Taxonomy" id="2152888"/>
    <lineage>
        <taxon>Bacteria</taxon>
        <taxon>Pseudomonadati</taxon>
        <taxon>Pseudomonadota</taxon>
        <taxon>Betaproteobacteria</taxon>
        <taxon>Burkholderiales</taxon>
        <taxon>Burkholderiaceae</taxon>
        <taxon>Paraburkholderia</taxon>
    </lineage>
</organism>
<reference evidence="2 3" key="1">
    <citation type="journal article" date="2024" name="Chem. Sci.">
        <title>Discovery of megapolipeptins by genome mining of a Burkholderiales bacteria collection.</title>
        <authorList>
            <person name="Paulo B.S."/>
            <person name="Recchia M.J.J."/>
            <person name="Lee S."/>
            <person name="Fergusson C.H."/>
            <person name="Romanowski S.B."/>
            <person name="Hernandez A."/>
            <person name="Krull N."/>
            <person name="Liu D.Y."/>
            <person name="Cavanagh H."/>
            <person name="Bos A."/>
            <person name="Gray C.A."/>
            <person name="Murphy B.T."/>
            <person name="Linington R.G."/>
            <person name="Eustaquio A.S."/>
        </authorList>
    </citation>
    <scope>NUCLEOTIDE SEQUENCE [LARGE SCALE GENOMIC DNA]</scope>
    <source>
        <strain evidence="2 3">RL16-012-BIC-B</strain>
    </source>
</reference>
<dbReference type="EMBL" id="JAQQFN010000007">
    <property type="protein sequence ID" value="MFL9883600.1"/>
    <property type="molecule type" value="Genomic_DNA"/>
</dbReference>